<reference evidence="5" key="1">
    <citation type="journal article" date="2019" name="Int. J. Syst. Evol. Microbiol.">
        <title>The Global Catalogue of Microorganisms (GCM) 10K type strain sequencing project: providing services to taxonomists for standard genome sequencing and annotation.</title>
        <authorList>
            <consortium name="The Broad Institute Genomics Platform"/>
            <consortium name="The Broad Institute Genome Sequencing Center for Infectious Disease"/>
            <person name="Wu L."/>
            <person name="Ma J."/>
        </authorList>
    </citation>
    <scope>NUCLEOTIDE SEQUENCE [LARGE SCALE GENOMIC DNA]</scope>
    <source>
        <strain evidence="5">KCTC 15012</strain>
    </source>
</reference>
<dbReference type="InterPro" id="IPR005631">
    <property type="entry name" value="SDH"/>
</dbReference>
<dbReference type="Gene3D" id="1.10.150.250">
    <property type="entry name" value="Flavinator of succinate dehydrogenase"/>
    <property type="match status" value="1"/>
</dbReference>
<dbReference type="Proteomes" id="UP001597296">
    <property type="component" value="Unassembled WGS sequence"/>
</dbReference>
<organism evidence="4 5">
    <name type="scientific">Phaeospirillum tilakii</name>
    <dbReference type="NCBI Taxonomy" id="741673"/>
    <lineage>
        <taxon>Bacteria</taxon>
        <taxon>Pseudomonadati</taxon>
        <taxon>Pseudomonadota</taxon>
        <taxon>Alphaproteobacteria</taxon>
        <taxon>Rhodospirillales</taxon>
        <taxon>Rhodospirillaceae</taxon>
        <taxon>Phaeospirillum</taxon>
    </lineage>
</organism>
<evidence type="ECO:0000313" key="4">
    <source>
        <dbReference type="EMBL" id="MFD2234011.1"/>
    </source>
</evidence>
<comment type="similarity">
    <text evidence="1">Belongs to the SdhE FAD assembly factor family.</text>
</comment>
<dbReference type="PANTHER" id="PTHR12469">
    <property type="entry name" value="PROTEIN EMI5 HOMOLOG, MITOCHONDRIAL"/>
    <property type="match status" value="1"/>
</dbReference>
<sequence>MADSESPRFKRLLFRAHHMGSNENDILFGRFAARRLAELSEEQLDRFEALLAQPDSDLFDWATGKQKVPEALDHDVMAMIRSFVQTEAANP</sequence>
<evidence type="ECO:0000313" key="5">
    <source>
        <dbReference type="Proteomes" id="UP001597296"/>
    </source>
</evidence>
<evidence type="ECO:0000256" key="3">
    <source>
        <dbReference type="ARBA" id="ARBA00023186"/>
    </source>
</evidence>
<dbReference type="SUPFAM" id="SSF109910">
    <property type="entry name" value="YgfY-like"/>
    <property type="match status" value="1"/>
</dbReference>
<dbReference type="InterPro" id="IPR036714">
    <property type="entry name" value="SDH_sf"/>
</dbReference>
<gene>
    <name evidence="4" type="ORF">ACFSNB_09350</name>
</gene>
<name>A0ABW5CBB9_9PROT</name>
<proteinExistence type="inferred from homology"/>
<keyword evidence="5" id="KW-1185">Reference proteome</keyword>
<protein>
    <recommendedName>
        <fullName evidence="2">FAD assembly factor SdhE</fullName>
    </recommendedName>
</protein>
<dbReference type="EMBL" id="JBHUIY010000015">
    <property type="protein sequence ID" value="MFD2234011.1"/>
    <property type="molecule type" value="Genomic_DNA"/>
</dbReference>
<evidence type="ECO:0000256" key="2">
    <source>
        <dbReference type="ARBA" id="ARBA00019418"/>
    </source>
</evidence>
<keyword evidence="3" id="KW-0143">Chaperone</keyword>
<comment type="caution">
    <text evidence="4">The sequence shown here is derived from an EMBL/GenBank/DDBJ whole genome shotgun (WGS) entry which is preliminary data.</text>
</comment>
<dbReference type="Pfam" id="PF03937">
    <property type="entry name" value="Sdh5"/>
    <property type="match status" value="1"/>
</dbReference>
<evidence type="ECO:0000256" key="1">
    <source>
        <dbReference type="ARBA" id="ARBA00008571"/>
    </source>
</evidence>
<accession>A0ABW5CBB9</accession>
<dbReference type="RefSeq" id="WP_377315910.1">
    <property type="nucleotide sequence ID" value="NZ_JBHUIY010000015.1"/>
</dbReference>
<dbReference type="PANTHER" id="PTHR12469:SF2">
    <property type="entry name" value="SUCCINATE DEHYDROGENASE ASSEMBLY FACTOR 2, MITOCHONDRIAL"/>
    <property type="match status" value="1"/>
</dbReference>